<organism evidence="2 3">
    <name type="scientific">Folsomia candida</name>
    <name type="common">Springtail</name>
    <dbReference type="NCBI Taxonomy" id="158441"/>
    <lineage>
        <taxon>Eukaryota</taxon>
        <taxon>Metazoa</taxon>
        <taxon>Ecdysozoa</taxon>
        <taxon>Arthropoda</taxon>
        <taxon>Hexapoda</taxon>
        <taxon>Collembola</taxon>
        <taxon>Entomobryomorpha</taxon>
        <taxon>Isotomoidea</taxon>
        <taxon>Isotomidae</taxon>
        <taxon>Proisotominae</taxon>
        <taxon>Folsomia</taxon>
    </lineage>
</organism>
<dbReference type="AlphaFoldDB" id="A0A226E0U2"/>
<feature type="chain" id="PRO_5012511090" evidence="1">
    <location>
        <begin position="20"/>
        <end position="310"/>
    </location>
</feature>
<dbReference type="OrthoDB" id="504708at2759"/>
<feature type="signal peptide" evidence="1">
    <location>
        <begin position="1"/>
        <end position="19"/>
    </location>
</feature>
<dbReference type="EMBL" id="LNIX01000007">
    <property type="protein sequence ID" value="OXA51352.1"/>
    <property type="molecule type" value="Genomic_DNA"/>
</dbReference>
<gene>
    <name evidence="2" type="ORF">Fcan01_13337</name>
</gene>
<accession>A0A226E0U2</accession>
<sequence length="310" mass="34314">MRGLLFAVVVLGVGSFAEGYVSHGEACDQSLPATSCNPSQDIACRGGFCECINTDDMEFDLDRQRCVVLAGGSCYKSSGVNYACVTSANCQYSSKQCVCQYQKSPTQERHCAASHGAVCNATIECNSEDLLVCAFDRCRCPNPINHVFKEGRNRCFIKVGAACSLNPGPNSVTCDPEENECRADLQSPTGYSCQCLSGFHIEHLERQCVRGYLQDCKDSNDEDIHPPCDYVGGLHCYQRRCQCYLSPDQAWDPAQLACAMLEGRGCALEDKQLYPWLDEYFFRCFTGLECIPFNGHKYEGICRRPATTEI</sequence>
<protein>
    <submittedName>
        <fullName evidence="2">Versican core protein</fullName>
    </submittedName>
</protein>
<evidence type="ECO:0000256" key="1">
    <source>
        <dbReference type="SAM" id="SignalP"/>
    </source>
</evidence>
<comment type="caution">
    <text evidence="2">The sequence shown here is derived from an EMBL/GenBank/DDBJ whole genome shotgun (WGS) entry which is preliminary data.</text>
</comment>
<reference evidence="2 3" key="1">
    <citation type="submission" date="2015-12" db="EMBL/GenBank/DDBJ databases">
        <title>The genome of Folsomia candida.</title>
        <authorList>
            <person name="Faddeeva A."/>
            <person name="Derks M.F."/>
            <person name="Anvar Y."/>
            <person name="Smit S."/>
            <person name="Van Straalen N."/>
            <person name="Roelofs D."/>
        </authorList>
    </citation>
    <scope>NUCLEOTIDE SEQUENCE [LARGE SCALE GENOMIC DNA]</scope>
    <source>
        <strain evidence="2 3">VU population</strain>
        <tissue evidence="2">Whole body</tissue>
    </source>
</reference>
<dbReference type="Proteomes" id="UP000198287">
    <property type="component" value="Unassembled WGS sequence"/>
</dbReference>
<evidence type="ECO:0000313" key="3">
    <source>
        <dbReference type="Proteomes" id="UP000198287"/>
    </source>
</evidence>
<evidence type="ECO:0000313" key="2">
    <source>
        <dbReference type="EMBL" id="OXA51352.1"/>
    </source>
</evidence>
<name>A0A226E0U2_FOLCA</name>
<keyword evidence="1" id="KW-0732">Signal</keyword>
<proteinExistence type="predicted"/>
<keyword evidence="3" id="KW-1185">Reference proteome</keyword>